<proteinExistence type="predicted"/>
<evidence type="ECO:0000256" key="1">
    <source>
        <dbReference type="SAM" id="Phobius"/>
    </source>
</evidence>
<dbReference type="GeneID" id="33317140"/>
<name>A0A2Z2MIJ9_9EURY</name>
<dbReference type="Proteomes" id="UP000250125">
    <property type="component" value="Chromosome"/>
</dbReference>
<dbReference type="InterPro" id="IPR014509">
    <property type="entry name" value="YjdF-like"/>
</dbReference>
<feature type="transmembrane region" description="Helical" evidence="1">
    <location>
        <begin position="33"/>
        <end position="51"/>
    </location>
</feature>
<dbReference type="EMBL" id="CP015103">
    <property type="protein sequence ID" value="ASJ08219.1"/>
    <property type="molecule type" value="Genomic_DNA"/>
</dbReference>
<organism evidence="2 3">
    <name type="scientific">Thermococcus siculi</name>
    <dbReference type="NCBI Taxonomy" id="72803"/>
    <lineage>
        <taxon>Archaea</taxon>
        <taxon>Methanobacteriati</taxon>
        <taxon>Methanobacteriota</taxon>
        <taxon>Thermococci</taxon>
        <taxon>Thermococcales</taxon>
        <taxon>Thermococcaceae</taxon>
        <taxon>Thermococcus</taxon>
    </lineage>
</organism>
<keyword evidence="1" id="KW-1133">Transmembrane helix</keyword>
<feature type="transmembrane region" description="Helical" evidence="1">
    <location>
        <begin position="136"/>
        <end position="154"/>
    </location>
</feature>
<keyword evidence="1" id="KW-0812">Transmembrane</keyword>
<reference evidence="2 3" key="1">
    <citation type="submission" date="2016-04" db="EMBL/GenBank/DDBJ databases">
        <title>Complete genome sequence of Thermococcus siculi type strain RG-20.</title>
        <authorList>
            <person name="Oger P.M."/>
        </authorList>
    </citation>
    <scope>NUCLEOTIDE SEQUENCE [LARGE SCALE GENOMIC DNA]</scope>
    <source>
        <strain evidence="2 3">RG-20</strain>
    </source>
</reference>
<dbReference type="OrthoDB" id="85879at2157"/>
<dbReference type="RefSeq" id="WP_088855458.1">
    <property type="nucleotide sequence ID" value="NZ_CP015103.1"/>
</dbReference>
<dbReference type="AlphaFoldDB" id="A0A2Z2MIJ9"/>
<protein>
    <submittedName>
        <fullName evidence="2">Uncharacterized protein</fullName>
    </submittedName>
</protein>
<feature type="transmembrane region" description="Helical" evidence="1">
    <location>
        <begin position="9"/>
        <end position="27"/>
    </location>
</feature>
<sequence>MRMKTERKIILAAIGLIFLGFLTGIYYRRVDHILRTLWTMAFLSFLLWLPGGHPKPEGKLGALVSPFYNEGIVAVLAIFLATHVSLVNVPFTNIDLFNVTFKDVDMISHSLGGLTVWLFFTRSLTELWPELPRRRVILYSFAALLVMGVAWELAEWYGAHYTETILKETPLNKLRDIIMEQLGALVGLWMVTKKGYPFAIKGD</sequence>
<feature type="transmembrane region" description="Helical" evidence="1">
    <location>
        <begin position="106"/>
        <end position="124"/>
    </location>
</feature>
<keyword evidence="3" id="KW-1185">Reference proteome</keyword>
<accession>A0A2Z2MIJ9</accession>
<keyword evidence="1" id="KW-0472">Membrane</keyword>
<gene>
    <name evidence="2" type="ORF">A3L11_02840</name>
</gene>
<dbReference type="KEGG" id="tsl:A3L11_02840"/>
<feature type="transmembrane region" description="Helical" evidence="1">
    <location>
        <begin position="63"/>
        <end position="86"/>
    </location>
</feature>
<evidence type="ECO:0000313" key="3">
    <source>
        <dbReference type="Proteomes" id="UP000250125"/>
    </source>
</evidence>
<dbReference type="Pfam" id="PF09997">
    <property type="entry name" value="DUF2238"/>
    <property type="match status" value="1"/>
</dbReference>
<evidence type="ECO:0000313" key="2">
    <source>
        <dbReference type="EMBL" id="ASJ08219.1"/>
    </source>
</evidence>